<evidence type="ECO:0000259" key="1">
    <source>
        <dbReference type="Pfam" id="PF03625"/>
    </source>
</evidence>
<comment type="caution">
    <text evidence="2">The sequence shown here is derived from an EMBL/GenBank/DDBJ whole genome shotgun (WGS) entry which is preliminary data.</text>
</comment>
<gene>
    <name evidence="2" type="ORF">C480_15900</name>
</gene>
<dbReference type="SUPFAM" id="SSF103247">
    <property type="entry name" value="TT1751-like"/>
    <property type="match status" value="1"/>
</dbReference>
<dbReference type="CDD" id="cd14797">
    <property type="entry name" value="DUF302"/>
    <property type="match status" value="1"/>
</dbReference>
<reference evidence="2 3" key="1">
    <citation type="journal article" date="2014" name="PLoS Genet.">
        <title>Phylogenetically driven sequencing of extremely halophilic archaea reveals strategies for static and dynamic osmo-response.</title>
        <authorList>
            <person name="Becker E.A."/>
            <person name="Seitzer P.M."/>
            <person name="Tritt A."/>
            <person name="Larsen D."/>
            <person name="Krusor M."/>
            <person name="Yao A.I."/>
            <person name="Wu D."/>
            <person name="Madern D."/>
            <person name="Eisen J.A."/>
            <person name="Darling A.E."/>
            <person name="Facciotti M.T."/>
        </authorList>
    </citation>
    <scope>NUCLEOTIDE SEQUENCE [LARGE SCALE GENOMIC DNA]</scope>
    <source>
        <strain evidence="2 3">DSM 13077</strain>
    </source>
</reference>
<proteinExistence type="predicted"/>
<evidence type="ECO:0000313" key="2">
    <source>
        <dbReference type="EMBL" id="ELZ03861.1"/>
    </source>
</evidence>
<dbReference type="Proteomes" id="UP000011591">
    <property type="component" value="Unassembled WGS sequence"/>
</dbReference>
<feature type="domain" description="DUF302" evidence="1">
    <location>
        <begin position="77"/>
        <end position="135"/>
    </location>
</feature>
<accession>M0AYV1</accession>
<organism evidence="2 3">
    <name type="scientific">Natrialba aegyptia DSM 13077</name>
    <dbReference type="NCBI Taxonomy" id="1227491"/>
    <lineage>
        <taxon>Archaea</taxon>
        <taxon>Methanobacteriati</taxon>
        <taxon>Methanobacteriota</taxon>
        <taxon>Stenosarchaea group</taxon>
        <taxon>Halobacteria</taxon>
        <taxon>Halobacteriales</taxon>
        <taxon>Natrialbaceae</taxon>
        <taxon>Natrialba</taxon>
    </lineage>
</organism>
<dbReference type="PANTHER" id="PTHR38342:SF1">
    <property type="entry name" value="SLR5037 PROTEIN"/>
    <property type="match status" value="1"/>
</dbReference>
<dbReference type="PANTHER" id="PTHR38342">
    <property type="entry name" value="SLR5037 PROTEIN"/>
    <property type="match status" value="1"/>
</dbReference>
<name>M0AYV1_9EURY</name>
<evidence type="ECO:0000313" key="3">
    <source>
        <dbReference type="Proteomes" id="UP000011591"/>
    </source>
</evidence>
<dbReference type="EMBL" id="AOIP01000032">
    <property type="protein sequence ID" value="ELZ03861.1"/>
    <property type="molecule type" value="Genomic_DNA"/>
</dbReference>
<dbReference type="InterPro" id="IPR005180">
    <property type="entry name" value="DUF302"/>
</dbReference>
<dbReference type="Pfam" id="PF03625">
    <property type="entry name" value="DUF302"/>
    <property type="match status" value="1"/>
</dbReference>
<dbReference type="InterPro" id="IPR035923">
    <property type="entry name" value="TT1751-like_sf"/>
</dbReference>
<dbReference type="AlphaFoldDB" id="M0AYV1"/>
<dbReference type="Gene3D" id="3.30.310.70">
    <property type="entry name" value="TT1751-like domain"/>
    <property type="match status" value="1"/>
</dbReference>
<sequence>MVQFEFALDDSTECPSIKTRDEKLVTMSLPIDPATIDPEAFGEKQAVLEMDHEEAIEYVREVCLDTGFGIPAEFSPSELLNEKVDADRDPYYVLGACNPEIADRALDETMKIGGLFPCNVIVWEEEPGRQRVYHISIMKIARLLGMAPDNDAWAEIVDETGDLTAELFDELRSADAAVSE</sequence>
<keyword evidence="3" id="KW-1185">Reference proteome</keyword>
<protein>
    <recommendedName>
        <fullName evidence="1">DUF302 domain-containing protein</fullName>
    </recommendedName>
</protein>
<dbReference type="PATRIC" id="fig|1227491.4.peg.3267"/>